<reference evidence="8" key="1">
    <citation type="submission" date="2021-01" db="EMBL/GenBank/DDBJ databases">
        <authorList>
            <person name="Corre E."/>
            <person name="Pelletier E."/>
            <person name="Niang G."/>
            <person name="Scheremetjew M."/>
            <person name="Finn R."/>
            <person name="Kale V."/>
            <person name="Holt S."/>
            <person name="Cochrane G."/>
            <person name="Meng A."/>
            <person name="Brown T."/>
            <person name="Cohen L."/>
        </authorList>
    </citation>
    <scope>NUCLEOTIDE SEQUENCE</scope>
    <source>
        <strain evidence="8">SAG 11-49</strain>
    </source>
</reference>
<feature type="region of interest" description="Disordered" evidence="6">
    <location>
        <begin position="406"/>
        <end position="436"/>
    </location>
</feature>
<evidence type="ECO:0000256" key="5">
    <source>
        <dbReference type="ARBA" id="ARBA00023136"/>
    </source>
</evidence>
<dbReference type="AlphaFoldDB" id="A0A7S0S0M7"/>
<keyword evidence="5 7" id="KW-0472">Membrane</keyword>
<dbReference type="Pfam" id="PF00860">
    <property type="entry name" value="Xan_ur_permease"/>
    <property type="match status" value="1"/>
</dbReference>
<keyword evidence="3 7" id="KW-0812">Transmembrane</keyword>
<evidence type="ECO:0000256" key="2">
    <source>
        <dbReference type="ARBA" id="ARBA00008821"/>
    </source>
</evidence>
<comment type="subcellular location">
    <subcellularLocation>
        <location evidence="1">Membrane</location>
        <topology evidence="1">Multi-pass membrane protein</topology>
    </subcellularLocation>
</comment>
<accession>A0A7S0S0M7</accession>
<protein>
    <submittedName>
        <fullName evidence="8">Uncharacterized protein</fullName>
    </submittedName>
</protein>
<feature type="compositionally biased region" description="Basic residues" evidence="6">
    <location>
        <begin position="259"/>
        <end position="283"/>
    </location>
</feature>
<sequence>MGCCMAGLFGTGNGTTSYAENIGAIGITGVGSRRVVQVGAAIMLVLAVLGKFGALFASIPGPILSGLFCCMFGLIVAVGISNLQFTDQNSPRNLFIVGFSIYMGLSVPQFFGAYAAAHGGKGPIATGSSHFNDILNTLCNTPMVVSLVIAFLLDNTIPGTFEERGLHHWAMTVPSPTTSDDEDEGGSEGESEAESDASDLSEAALVPEGALNSSAAAPGMAHLDGSTTLRQHSTSAHAASIAVTVHAHAGDSDVAAPLRSRRVRSRSGGRAARRRAGQRHGRHARDDPEIKAVYDLPWPLHQFNEAYIRPAKAAVASAARKVVRAMRAAAVRALRLEAWEANRKQAAWAKRSAGHKALGGPAAAAQAQLDAGLGDAGPAVDAAAVSSGAAGDTGRLPLLHGTVTAHVQGSRSQPHSGRTSPSPLSQQGSGRYALEEGAPYGSTAGSYIPLTPVLTPTDPAALPPVAVHAAHSEGFLNLSRQAGGVAGAAAAWASGGATTAAAHLRARPHSHTSSSMGTAHAPSAGTEHQGGGAAGGAGGDQHIRSASFEVA</sequence>
<dbReference type="GO" id="GO:0022857">
    <property type="term" value="F:transmembrane transporter activity"/>
    <property type="evidence" value="ECO:0007669"/>
    <property type="project" value="InterPro"/>
</dbReference>
<dbReference type="EMBL" id="HBFB01030140">
    <property type="protein sequence ID" value="CAD8692647.1"/>
    <property type="molecule type" value="Transcribed_RNA"/>
</dbReference>
<dbReference type="GO" id="GO:0016020">
    <property type="term" value="C:membrane"/>
    <property type="evidence" value="ECO:0007669"/>
    <property type="project" value="UniProtKB-SubCell"/>
</dbReference>
<evidence type="ECO:0000256" key="3">
    <source>
        <dbReference type="ARBA" id="ARBA00022692"/>
    </source>
</evidence>
<dbReference type="PANTHER" id="PTHR11119">
    <property type="entry name" value="XANTHINE-URACIL / VITAMIN C PERMEASE FAMILY MEMBER"/>
    <property type="match status" value="1"/>
</dbReference>
<comment type="similarity">
    <text evidence="2">Belongs to the nucleobase:cation symporter-2 (NCS2) (TC 2.A.40) family.</text>
</comment>
<feature type="compositionally biased region" description="Gly residues" evidence="6">
    <location>
        <begin position="528"/>
        <end position="539"/>
    </location>
</feature>
<proteinExistence type="inferred from homology"/>
<evidence type="ECO:0000256" key="7">
    <source>
        <dbReference type="SAM" id="Phobius"/>
    </source>
</evidence>
<feature type="transmembrane region" description="Helical" evidence="7">
    <location>
        <begin position="94"/>
        <end position="114"/>
    </location>
</feature>
<feature type="compositionally biased region" description="Acidic residues" evidence="6">
    <location>
        <begin position="179"/>
        <end position="199"/>
    </location>
</feature>
<feature type="region of interest" description="Disordered" evidence="6">
    <location>
        <begin position="501"/>
        <end position="551"/>
    </location>
</feature>
<evidence type="ECO:0000313" key="8">
    <source>
        <dbReference type="EMBL" id="CAD8692647.1"/>
    </source>
</evidence>
<name>A0A7S0S0M7_9CHLO</name>
<feature type="region of interest" description="Disordered" evidence="6">
    <location>
        <begin position="168"/>
        <end position="201"/>
    </location>
</feature>
<gene>
    <name evidence="8" type="ORF">CLEI1391_LOCUS16830</name>
</gene>
<feature type="compositionally biased region" description="Polar residues" evidence="6">
    <location>
        <begin position="406"/>
        <end position="429"/>
    </location>
</feature>
<feature type="transmembrane region" description="Helical" evidence="7">
    <location>
        <begin position="35"/>
        <end position="57"/>
    </location>
</feature>
<organism evidence="8">
    <name type="scientific">Chlamydomonas leiostraca</name>
    <dbReference type="NCBI Taxonomy" id="1034604"/>
    <lineage>
        <taxon>Eukaryota</taxon>
        <taxon>Viridiplantae</taxon>
        <taxon>Chlorophyta</taxon>
        <taxon>core chlorophytes</taxon>
        <taxon>Chlorophyceae</taxon>
        <taxon>CS clade</taxon>
        <taxon>Chlamydomonadales</taxon>
        <taxon>Chlamydomonadaceae</taxon>
        <taxon>Chlamydomonas</taxon>
    </lineage>
</organism>
<keyword evidence="4 7" id="KW-1133">Transmembrane helix</keyword>
<evidence type="ECO:0000256" key="1">
    <source>
        <dbReference type="ARBA" id="ARBA00004141"/>
    </source>
</evidence>
<dbReference type="InterPro" id="IPR006043">
    <property type="entry name" value="NCS2"/>
</dbReference>
<evidence type="ECO:0000256" key="4">
    <source>
        <dbReference type="ARBA" id="ARBA00022989"/>
    </source>
</evidence>
<feature type="transmembrane region" description="Helical" evidence="7">
    <location>
        <begin position="63"/>
        <end position="82"/>
    </location>
</feature>
<evidence type="ECO:0000256" key="6">
    <source>
        <dbReference type="SAM" id="MobiDB-lite"/>
    </source>
</evidence>
<feature type="region of interest" description="Disordered" evidence="6">
    <location>
        <begin position="250"/>
        <end position="288"/>
    </location>
</feature>